<evidence type="ECO:0000313" key="2">
    <source>
        <dbReference type="EMBL" id="GAA54118.1"/>
    </source>
</evidence>
<proteinExistence type="predicted"/>
<feature type="region of interest" description="Disordered" evidence="1">
    <location>
        <begin position="19"/>
        <end position="39"/>
    </location>
</feature>
<protein>
    <submittedName>
        <fullName evidence="2">Uncharacterized protein</fullName>
    </submittedName>
</protein>
<reference key="2">
    <citation type="submission" date="2011-10" db="EMBL/GenBank/DDBJ databases">
        <title>The genome and transcriptome sequence of Clonorchis sinensis provide insights into the carcinogenic liver fluke.</title>
        <authorList>
            <person name="Wang X."/>
            <person name="Huang Y."/>
            <person name="Chen W."/>
            <person name="Liu H."/>
            <person name="Guo L."/>
            <person name="Chen Y."/>
            <person name="Luo F."/>
            <person name="Zhou W."/>
            <person name="Sun J."/>
            <person name="Mao Q."/>
            <person name="Liang P."/>
            <person name="Zhou C."/>
            <person name="Tian Y."/>
            <person name="Men J."/>
            <person name="Lv X."/>
            <person name="Huang L."/>
            <person name="Zhou J."/>
            <person name="Hu Y."/>
            <person name="Li R."/>
            <person name="Zhang F."/>
            <person name="Lei H."/>
            <person name="Li X."/>
            <person name="Hu X."/>
            <person name="Liang C."/>
            <person name="Xu J."/>
            <person name="Wu Z."/>
            <person name="Yu X."/>
        </authorList>
    </citation>
    <scope>NUCLEOTIDE SEQUENCE</scope>
    <source>
        <strain>Henan</strain>
    </source>
</reference>
<reference evidence="2" key="1">
    <citation type="journal article" date="2011" name="Genome Biol.">
        <title>The draft genome of the carcinogenic human liver fluke Clonorchis sinensis.</title>
        <authorList>
            <person name="Wang X."/>
            <person name="Chen W."/>
            <person name="Huang Y."/>
            <person name="Sun J."/>
            <person name="Men J."/>
            <person name="Liu H."/>
            <person name="Luo F."/>
            <person name="Guo L."/>
            <person name="Lv X."/>
            <person name="Deng C."/>
            <person name="Zhou C."/>
            <person name="Fan Y."/>
            <person name="Li X."/>
            <person name="Huang L."/>
            <person name="Hu Y."/>
            <person name="Liang C."/>
            <person name="Hu X."/>
            <person name="Xu J."/>
            <person name="Yu X."/>
        </authorList>
    </citation>
    <scope>NUCLEOTIDE SEQUENCE [LARGE SCALE GENOMIC DNA]</scope>
    <source>
        <strain evidence="2">Henan</strain>
    </source>
</reference>
<keyword evidence="3" id="KW-1185">Reference proteome</keyword>
<dbReference type="AlphaFoldDB" id="G7YMD7"/>
<evidence type="ECO:0000256" key="1">
    <source>
        <dbReference type="SAM" id="MobiDB-lite"/>
    </source>
</evidence>
<accession>G7YMD7</accession>
<gene>
    <name evidence="2" type="ORF">CLF_112232</name>
</gene>
<name>G7YMD7_CLOSI</name>
<evidence type="ECO:0000313" key="3">
    <source>
        <dbReference type="Proteomes" id="UP000008909"/>
    </source>
</evidence>
<organism evidence="2 3">
    <name type="scientific">Clonorchis sinensis</name>
    <name type="common">Chinese liver fluke</name>
    <dbReference type="NCBI Taxonomy" id="79923"/>
    <lineage>
        <taxon>Eukaryota</taxon>
        <taxon>Metazoa</taxon>
        <taxon>Spiralia</taxon>
        <taxon>Lophotrochozoa</taxon>
        <taxon>Platyhelminthes</taxon>
        <taxon>Trematoda</taxon>
        <taxon>Digenea</taxon>
        <taxon>Opisthorchiida</taxon>
        <taxon>Opisthorchiata</taxon>
        <taxon>Opisthorchiidae</taxon>
        <taxon>Clonorchis</taxon>
    </lineage>
</organism>
<dbReference type="EMBL" id="DF143732">
    <property type="protein sequence ID" value="GAA54118.1"/>
    <property type="molecule type" value="Genomic_DNA"/>
</dbReference>
<dbReference type="Proteomes" id="UP000008909">
    <property type="component" value="Unassembled WGS sequence"/>
</dbReference>
<sequence>MTARYPSYITVKLHWRSETRDQDNRKPSDRYESPDRPDEIVPWFKSTGCLATQGHGMPSAKWSNKLKGQAYFQIRSSTFKPISCEFQWKTDNVYANKAPERRGVVVMSVAIAAVQCHKRCRSRAQYLKAIMIFLTKNIQALNDYPDIAKAKYRASKSVFDDDDDGWVRATDFQIGNSMRSLRRPKRAHVRSINVCEHATSSERIRVHDKGNIM</sequence>